<comment type="subcellular location">
    <subcellularLocation>
        <location evidence="5">Plastid</location>
        <location evidence="5">Chloroplast</location>
    </subcellularLocation>
</comment>
<dbReference type="InterPro" id="IPR000754">
    <property type="entry name" value="Ribosomal_uS9"/>
</dbReference>
<dbReference type="Pfam" id="PF00380">
    <property type="entry name" value="Ribosomal_S9"/>
    <property type="match status" value="1"/>
</dbReference>
<accession>A0A097KN63</accession>
<evidence type="ECO:0000256" key="6">
    <source>
        <dbReference type="RuleBase" id="RU003815"/>
    </source>
</evidence>
<keyword evidence="7" id="KW-0934">Plastid</keyword>
<dbReference type="GO" id="GO:0015935">
    <property type="term" value="C:small ribosomal subunit"/>
    <property type="evidence" value="ECO:0007669"/>
    <property type="project" value="TreeGrafter"/>
</dbReference>
<keyword evidence="7" id="KW-0150">Chloroplast</keyword>
<dbReference type="InterPro" id="IPR020568">
    <property type="entry name" value="Ribosomal_Su5_D2-typ_SF"/>
</dbReference>
<gene>
    <name evidence="5 7" type="primary">rps9</name>
</gene>
<evidence type="ECO:0000256" key="4">
    <source>
        <dbReference type="ARBA" id="ARBA00035152"/>
    </source>
</evidence>
<reference evidence="7" key="1">
    <citation type="journal article" date="2014" name="BMC Evol. Biol.">
        <title>Chloroplast phylogenomic analysis resolves deep-level relationships within the green algal class Trebouxiophyceae.</title>
        <authorList>
            <person name="Lemieux C."/>
            <person name="Otis C."/>
            <person name="Turmel M."/>
        </authorList>
    </citation>
    <scope>NUCLEOTIDE SEQUENCE</scope>
</reference>
<name>A0A097KN63_9CHLO</name>
<dbReference type="InterPro" id="IPR014721">
    <property type="entry name" value="Ribsml_uS5_D2-typ_fold_subgr"/>
</dbReference>
<evidence type="ECO:0000256" key="3">
    <source>
        <dbReference type="ARBA" id="ARBA00023274"/>
    </source>
</evidence>
<keyword evidence="2 5" id="KW-0689">Ribosomal protein</keyword>
<evidence type="ECO:0000256" key="2">
    <source>
        <dbReference type="ARBA" id="ARBA00022980"/>
    </source>
</evidence>
<dbReference type="GO" id="GO:0003723">
    <property type="term" value="F:RNA binding"/>
    <property type="evidence" value="ECO:0007669"/>
    <property type="project" value="TreeGrafter"/>
</dbReference>
<dbReference type="SUPFAM" id="SSF54211">
    <property type="entry name" value="Ribosomal protein S5 domain 2-like"/>
    <property type="match status" value="1"/>
</dbReference>
<evidence type="ECO:0000256" key="1">
    <source>
        <dbReference type="ARBA" id="ARBA00005251"/>
    </source>
</evidence>
<dbReference type="InterPro" id="IPR023035">
    <property type="entry name" value="Ribosomal_uS9_bac/plastid"/>
</dbReference>
<dbReference type="AlphaFoldDB" id="A0A097KN63"/>
<protein>
    <recommendedName>
        <fullName evidence="4 5">Small ribosomal subunit protein uS9c</fullName>
    </recommendedName>
</protein>
<dbReference type="GO" id="GO:0006412">
    <property type="term" value="P:translation"/>
    <property type="evidence" value="ECO:0007669"/>
    <property type="project" value="UniProtKB-UniRule"/>
</dbReference>
<sequence length="144" mass="16058">MSVGRRKAAVARVKIIPGTGKITINGQPGLLYLQNNRSSILSVQAPFNLLKLQENFDTIVNIQGGGLRGQAEAIKLGISRALCEIENSFEQVSIEGKTLNEKVEKSEISKKLKNQGYLTRDSRCKERRKYGLKKARKAPQFSKR</sequence>
<dbReference type="GO" id="GO:0003735">
    <property type="term" value="F:structural constituent of ribosome"/>
    <property type="evidence" value="ECO:0007669"/>
    <property type="project" value="InterPro"/>
</dbReference>
<dbReference type="PROSITE" id="PS00360">
    <property type="entry name" value="RIBOSOMAL_S9"/>
    <property type="match status" value="1"/>
</dbReference>
<evidence type="ECO:0000256" key="5">
    <source>
        <dbReference type="HAMAP-Rule" id="MF_00532"/>
    </source>
</evidence>
<dbReference type="EMBL" id="KM462875">
    <property type="protein sequence ID" value="AIT94620.1"/>
    <property type="molecule type" value="Genomic_DNA"/>
</dbReference>
<dbReference type="HAMAP" id="MF_00532_B">
    <property type="entry name" value="Ribosomal_uS9_B"/>
    <property type="match status" value="1"/>
</dbReference>
<proteinExistence type="inferred from homology"/>
<dbReference type="PANTHER" id="PTHR21569:SF1">
    <property type="entry name" value="SMALL RIBOSOMAL SUBUNIT PROTEIN US9M"/>
    <property type="match status" value="1"/>
</dbReference>
<dbReference type="GO" id="GO:0009507">
    <property type="term" value="C:chloroplast"/>
    <property type="evidence" value="ECO:0007669"/>
    <property type="project" value="UniProtKB-SubCell"/>
</dbReference>
<comment type="similarity">
    <text evidence="1 5 6">Belongs to the universal ribosomal protein uS9 family.</text>
</comment>
<dbReference type="NCBIfam" id="NF001099">
    <property type="entry name" value="PRK00132.1"/>
    <property type="match status" value="1"/>
</dbReference>
<dbReference type="InterPro" id="IPR020574">
    <property type="entry name" value="Ribosomal_uS9_CS"/>
</dbReference>
<dbReference type="PANTHER" id="PTHR21569">
    <property type="entry name" value="RIBOSOMAL PROTEIN S9"/>
    <property type="match status" value="1"/>
</dbReference>
<evidence type="ECO:0000313" key="7">
    <source>
        <dbReference type="EMBL" id="AIT94620.1"/>
    </source>
</evidence>
<dbReference type="Gene3D" id="3.30.230.10">
    <property type="match status" value="1"/>
</dbReference>
<organism evidence="7">
    <name type="scientific">Pleurastrosarcina brevispinosa</name>
    <dbReference type="NCBI Taxonomy" id="163096"/>
    <lineage>
        <taxon>Eukaryota</taxon>
        <taxon>Viridiplantae</taxon>
        <taxon>Chlorophyta</taxon>
        <taxon>core chlorophytes</taxon>
        <taxon>Trebouxiophyceae</taxon>
        <taxon>Trebouxiophyceae incertae sedis</taxon>
        <taxon>Pleurastrosarcina</taxon>
    </lineage>
</organism>
<keyword evidence="3 5" id="KW-0687">Ribonucleoprotein</keyword>
<geneLocation type="chloroplast" evidence="7"/>